<name>A0A0M6YC56_9HYPH</name>
<dbReference type="Gene3D" id="1.10.260.40">
    <property type="entry name" value="lambda repressor-like DNA-binding domains"/>
    <property type="match status" value="1"/>
</dbReference>
<feature type="domain" description="HTH cro/C1-type" evidence="1">
    <location>
        <begin position="18"/>
        <end position="72"/>
    </location>
</feature>
<evidence type="ECO:0000313" key="2">
    <source>
        <dbReference type="EMBL" id="CTQ47676.1"/>
    </source>
</evidence>
<accession>A0A0M6YC56</accession>
<dbReference type="SMART" id="SM00530">
    <property type="entry name" value="HTH_XRE"/>
    <property type="match status" value="1"/>
</dbReference>
<dbReference type="OrthoDB" id="9797172at2"/>
<dbReference type="EMBL" id="CXST01000012">
    <property type="protein sequence ID" value="CTQ47676.1"/>
    <property type="molecule type" value="Genomic_DNA"/>
</dbReference>
<dbReference type="Pfam" id="PF01381">
    <property type="entry name" value="HTH_3"/>
    <property type="match status" value="1"/>
</dbReference>
<evidence type="ECO:0000313" key="3">
    <source>
        <dbReference type="Proteomes" id="UP000048926"/>
    </source>
</evidence>
<keyword evidence="3" id="KW-1185">Reference proteome</keyword>
<sequence length="119" mass="13105">MPSKKEADAVDAHVGQRIRFRRIMLGHSQGDLAKALGLTFQQVQKYEKGTNRIGASRLFAIASFLRIPLKKSAVNSQVGFAWFVSGGAITPGWEQSWRACAGFGRLRPSGIRPLLRLVP</sequence>
<dbReference type="PROSITE" id="PS50943">
    <property type="entry name" value="HTH_CROC1"/>
    <property type="match status" value="1"/>
</dbReference>
<protein>
    <submittedName>
        <fullName evidence="2">Transcriptional repressor DicA</fullName>
    </submittedName>
</protein>
<dbReference type="Proteomes" id="UP000048926">
    <property type="component" value="Unassembled WGS sequence"/>
</dbReference>
<gene>
    <name evidence="2" type="ORF">LAL4801_06138</name>
</gene>
<reference evidence="3" key="1">
    <citation type="submission" date="2015-07" db="EMBL/GenBank/DDBJ databases">
        <authorList>
            <person name="Rodrigo-Torres Lidia"/>
            <person name="Arahal R.David."/>
        </authorList>
    </citation>
    <scope>NUCLEOTIDE SEQUENCE [LARGE SCALE GENOMIC DNA]</scope>
    <source>
        <strain evidence="3">CECT 4801</strain>
    </source>
</reference>
<dbReference type="CDD" id="cd00093">
    <property type="entry name" value="HTH_XRE"/>
    <property type="match status" value="1"/>
</dbReference>
<proteinExistence type="predicted"/>
<dbReference type="InterPro" id="IPR010982">
    <property type="entry name" value="Lambda_DNA-bd_dom_sf"/>
</dbReference>
<dbReference type="GO" id="GO:0003677">
    <property type="term" value="F:DNA binding"/>
    <property type="evidence" value="ECO:0007669"/>
    <property type="project" value="InterPro"/>
</dbReference>
<organism evidence="2 3">
    <name type="scientific">Roseibium aggregatum</name>
    <dbReference type="NCBI Taxonomy" id="187304"/>
    <lineage>
        <taxon>Bacteria</taxon>
        <taxon>Pseudomonadati</taxon>
        <taxon>Pseudomonadota</taxon>
        <taxon>Alphaproteobacteria</taxon>
        <taxon>Hyphomicrobiales</taxon>
        <taxon>Stappiaceae</taxon>
        <taxon>Roseibium</taxon>
    </lineage>
</organism>
<dbReference type="SUPFAM" id="SSF47413">
    <property type="entry name" value="lambda repressor-like DNA-binding domains"/>
    <property type="match status" value="1"/>
</dbReference>
<evidence type="ECO:0000259" key="1">
    <source>
        <dbReference type="PROSITE" id="PS50943"/>
    </source>
</evidence>
<dbReference type="InterPro" id="IPR001387">
    <property type="entry name" value="Cro/C1-type_HTH"/>
</dbReference>
<dbReference type="AlphaFoldDB" id="A0A0M6YC56"/>